<dbReference type="InterPro" id="IPR012338">
    <property type="entry name" value="Beta-lactam/transpept-like"/>
</dbReference>
<dbReference type="Proteomes" id="UP000051269">
    <property type="component" value="Unassembled WGS sequence"/>
</dbReference>
<reference evidence="7 8" key="1">
    <citation type="submission" date="2015-10" db="EMBL/GenBank/DDBJ databases">
        <title>Metagenome-Assembled Genomes uncover a global brackish microbiome.</title>
        <authorList>
            <person name="Hugerth L.W."/>
            <person name="Larsson J."/>
            <person name="Alneberg J."/>
            <person name="Lindh M.V."/>
            <person name="Legrand C."/>
            <person name="Pinhassi J."/>
            <person name="Andersson A.F."/>
        </authorList>
    </citation>
    <scope>NUCLEOTIDE SEQUENCE [LARGE SCALE GENOMIC DNA]</scope>
    <source>
        <strain evidence="7">BACL18 MAG-120507-bin52</strain>
    </source>
</reference>
<dbReference type="HAMAP" id="MF_00313">
    <property type="entry name" value="Glutaminase"/>
    <property type="match status" value="1"/>
</dbReference>
<dbReference type="AlphaFoldDB" id="A0A0R2RM17"/>
<comment type="subunit">
    <text evidence="2 6">Homotetramer.</text>
</comment>
<feature type="binding site" evidence="6">
    <location>
        <position position="121"/>
    </location>
    <ligand>
        <name>substrate</name>
    </ligand>
</feature>
<dbReference type="GO" id="GO:0004359">
    <property type="term" value="F:glutaminase activity"/>
    <property type="evidence" value="ECO:0007669"/>
    <property type="project" value="UniProtKB-UniRule"/>
</dbReference>
<dbReference type="SUPFAM" id="SSF56601">
    <property type="entry name" value="beta-lactamase/transpeptidase-like"/>
    <property type="match status" value="1"/>
</dbReference>
<evidence type="ECO:0000313" key="8">
    <source>
        <dbReference type="Proteomes" id="UP000051269"/>
    </source>
</evidence>
<evidence type="ECO:0000256" key="1">
    <source>
        <dbReference type="ARBA" id="ARBA00011076"/>
    </source>
</evidence>
<dbReference type="EC" id="3.5.1.2" evidence="3 6"/>
<proteinExistence type="inferred from homology"/>
<dbReference type="PANTHER" id="PTHR12544">
    <property type="entry name" value="GLUTAMINASE"/>
    <property type="match status" value="1"/>
</dbReference>
<gene>
    <name evidence="6" type="primary">glsA</name>
    <name evidence="7" type="ORF">ABR82_03980</name>
</gene>
<protein>
    <recommendedName>
        <fullName evidence="3 6">Glutaminase</fullName>
        <ecNumber evidence="3 6">3.5.1.2</ecNumber>
    </recommendedName>
</protein>
<evidence type="ECO:0000256" key="6">
    <source>
        <dbReference type="HAMAP-Rule" id="MF_00313"/>
    </source>
</evidence>
<feature type="binding site" evidence="6">
    <location>
        <position position="248"/>
    </location>
    <ligand>
        <name>substrate</name>
    </ligand>
</feature>
<evidence type="ECO:0000256" key="5">
    <source>
        <dbReference type="ARBA" id="ARBA00049534"/>
    </source>
</evidence>
<comment type="catalytic activity">
    <reaction evidence="5 6">
        <text>L-glutamine + H2O = L-glutamate + NH4(+)</text>
        <dbReference type="Rhea" id="RHEA:15889"/>
        <dbReference type="ChEBI" id="CHEBI:15377"/>
        <dbReference type="ChEBI" id="CHEBI:28938"/>
        <dbReference type="ChEBI" id="CHEBI:29985"/>
        <dbReference type="ChEBI" id="CHEBI:58359"/>
        <dbReference type="EC" id="3.5.1.2"/>
    </reaction>
</comment>
<dbReference type="NCBIfam" id="TIGR03814">
    <property type="entry name" value="Gln_ase"/>
    <property type="match status" value="1"/>
</dbReference>
<feature type="binding site" evidence="6">
    <location>
        <position position="72"/>
    </location>
    <ligand>
        <name>substrate</name>
    </ligand>
</feature>
<name>A0A0R2RM17_9BACT</name>
<keyword evidence="4 6" id="KW-0378">Hydrolase</keyword>
<dbReference type="GO" id="GO:0006537">
    <property type="term" value="P:glutamate biosynthetic process"/>
    <property type="evidence" value="ECO:0007669"/>
    <property type="project" value="TreeGrafter"/>
</dbReference>
<dbReference type="FunFam" id="3.40.710.10:FF:000005">
    <property type="entry name" value="Glutaminase"/>
    <property type="match status" value="1"/>
</dbReference>
<comment type="caution">
    <text evidence="7">The sequence shown here is derived from an EMBL/GenBank/DDBJ whole genome shotgun (WGS) entry which is preliminary data.</text>
</comment>
<dbReference type="PANTHER" id="PTHR12544:SF29">
    <property type="entry name" value="GLUTAMINASE"/>
    <property type="match status" value="1"/>
</dbReference>
<dbReference type="InterPro" id="IPR015868">
    <property type="entry name" value="Glutaminase"/>
</dbReference>
<evidence type="ECO:0000313" key="7">
    <source>
        <dbReference type="EMBL" id="KRO61968.1"/>
    </source>
</evidence>
<dbReference type="EMBL" id="LIBO01000164">
    <property type="protein sequence ID" value="KRO61968.1"/>
    <property type="molecule type" value="Genomic_DNA"/>
</dbReference>
<organism evidence="7 8">
    <name type="scientific">Verrucomicrobia subdivision 6 bacterium BACL9 MAG-120507-bin52</name>
    <dbReference type="NCBI Taxonomy" id="1655590"/>
    <lineage>
        <taxon>Bacteria</taxon>
        <taxon>Pseudomonadati</taxon>
        <taxon>Verrucomicrobiota</taxon>
        <taxon>Verrucomicrobiia</taxon>
        <taxon>Verrucomicrobiales</taxon>
        <taxon>Verrucomicrobia subdivision 6</taxon>
    </lineage>
</organism>
<dbReference type="GO" id="GO:0006543">
    <property type="term" value="P:L-glutamine catabolic process"/>
    <property type="evidence" value="ECO:0007669"/>
    <property type="project" value="TreeGrafter"/>
</dbReference>
<comment type="similarity">
    <text evidence="1 6">Belongs to the glutaminase family.</text>
</comment>
<evidence type="ECO:0000256" key="4">
    <source>
        <dbReference type="ARBA" id="ARBA00022801"/>
    </source>
</evidence>
<keyword evidence="6" id="KW-0007">Acetylation</keyword>
<feature type="binding site" evidence="6">
    <location>
        <position position="196"/>
    </location>
    <ligand>
        <name>substrate</name>
    </ligand>
</feature>
<feature type="binding site" evidence="6">
    <location>
        <position position="165"/>
    </location>
    <ligand>
        <name>substrate</name>
    </ligand>
</feature>
<evidence type="ECO:0000256" key="2">
    <source>
        <dbReference type="ARBA" id="ARBA00011881"/>
    </source>
</evidence>
<dbReference type="Pfam" id="PF04960">
    <property type="entry name" value="Glutaminase"/>
    <property type="match status" value="1"/>
</dbReference>
<dbReference type="Gene3D" id="3.40.710.10">
    <property type="entry name" value="DD-peptidase/beta-lactamase superfamily"/>
    <property type="match status" value="1"/>
</dbReference>
<evidence type="ECO:0000256" key="3">
    <source>
        <dbReference type="ARBA" id="ARBA00012918"/>
    </source>
</evidence>
<feature type="binding site" evidence="6">
    <location>
        <position position="172"/>
    </location>
    <ligand>
        <name>substrate</name>
    </ligand>
</feature>
<sequence length="329" mass="35870">MQKREESPGHTHLRKTLDRLHKTYSACHEGNVATYIPELAKANPDHFGVAVVGIDGEIYEAGETSTEFTIQSISKAFVFGLAVETHGRDAVLKRVGVEPSGDAFNSLELRSSRKPFNPMINAGAITDTGMITGGTVKERMNKILRLLSDAAGRELRVDEDVYRSERETGHRNRAIGHLLKNVDLIEGEVEEVLDLYFQQCSVLLNARDLATMGATLANLGTNPVTGKEVLSFDSVRDVLSVMFTCGMYDFAGEWAFRVGIPAKSGVGGGILAVINRQLGIGTYSPRLDSMGNSVRGIRLCTDLAEEMGLHIFNFTNPGSSFIKATFAKK</sequence>
<accession>A0A0R2RM17</accession>
<feature type="binding site" evidence="6">
    <location>
        <position position="266"/>
    </location>
    <ligand>
        <name>substrate</name>
    </ligand>
</feature>